<sequence length="221" mass="22970">MSGTVSTSVPSRSKTAAGQRDSAISRPPPGRVEVGAGEDVPRLEADVAQRLPGLRAAVDRAQHDLDGGAAVAQLAGRVAHRAAGGDDVLDEGHPPPADVGALGEPARAVRLRLLAHEDRGQPGEAAEHRDDRDAAELEPAEQVGALGHQRSQLLGHPPQQRRVGLELVLVEVLADDLAGPQRELPGHPAGGVDVAGQRCTFTHGSRFSLVAASRPRPPATM</sequence>
<evidence type="ECO:0000313" key="4">
    <source>
        <dbReference type="Proteomes" id="UP001321421"/>
    </source>
</evidence>
<dbReference type="Proteomes" id="UP001321421">
    <property type="component" value="Chromosome"/>
</dbReference>
<protein>
    <submittedName>
        <fullName evidence="3">Uncharacterized protein</fullName>
    </submittedName>
</protein>
<evidence type="ECO:0000313" key="2">
    <source>
        <dbReference type="EMBL" id="BDZ56361.1"/>
    </source>
</evidence>
<dbReference type="EMBL" id="AP027735">
    <property type="protein sequence ID" value="BDZ56361.1"/>
    <property type="molecule type" value="Genomic_DNA"/>
</dbReference>
<evidence type="ECO:0000256" key="1">
    <source>
        <dbReference type="SAM" id="MobiDB-lite"/>
    </source>
</evidence>
<accession>A0ABM8HGM3</accession>
<evidence type="ECO:0000313" key="3">
    <source>
        <dbReference type="EMBL" id="BDZ60194.1"/>
    </source>
</evidence>
<dbReference type="EMBL" id="AP027735">
    <property type="protein sequence ID" value="BDZ60194.1"/>
    <property type="molecule type" value="Genomic_DNA"/>
</dbReference>
<proteinExistence type="predicted"/>
<keyword evidence="4" id="KW-1185">Reference proteome</keyword>
<reference evidence="4" key="2">
    <citation type="journal article" date="2019" name="Int. J. Syst. Evol. Microbiol.">
        <title>The Global Catalogue of Microorganisms (GCM) 10K type strain sequencing project: providing services to taxonomists for standard genome sequencing and annotation.</title>
        <authorList>
            <consortium name="The Broad Institute Genomics Platform"/>
            <consortium name="The Broad Institute Genome Sequencing Center for Infectious Disease"/>
            <person name="Wu L."/>
            <person name="Ma J."/>
        </authorList>
    </citation>
    <scope>NUCLEOTIDE SEQUENCE [LARGE SCALE GENOMIC DNA]</scope>
    <source>
        <strain evidence="4">NBRC 110608</strain>
    </source>
</reference>
<reference evidence="3" key="1">
    <citation type="journal article" date="2014" name="Int. J. Syst. Evol. Microbiol.">
        <title>Complete genome of a new Firmicutes species belonging to the dominant human colonic microbiota ('Ruminococcus bicirculans') reveals two chromosomes and a selective capacity to utilize plant glucans.</title>
        <authorList>
            <consortium name="NISC Comparative Sequencing Program"/>
            <person name="Wegmann U."/>
            <person name="Louis P."/>
            <person name="Goesmann A."/>
            <person name="Henrissat B."/>
            <person name="Duncan S.H."/>
            <person name="Flint H.J."/>
        </authorList>
    </citation>
    <scope>NUCLEOTIDE SEQUENCE</scope>
    <source>
        <strain evidence="3">NBRC 110608</strain>
    </source>
</reference>
<organism evidence="3">
    <name type="scientific">Barrientosiimonas endolithica</name>
    <dbReference type="NCBI Taxonomy" id="1535208"/>
    <lineage>
        <taxon>Bacteria</taxon>
        <taxon>Bacillati</taxon>
        <taxon>Actinomycetota</taxon>
        <taxon>Actinomycetes</taxon>
        <taxon>Micrococcales</taxon>
        <taxon>Dermacoccaceae</taxon>
        <taxon>Barrientosiimonas</taxon>
    </lineage>
</organism>
<gene>
    <name evidence="2" type="ORF">GCM10025872_00180</name>
    <name evidence="3" type="ORF">GCM10025872_38510</name>
</gene>
<name>A0ABM8HGM3_9MICO</name>
<reference evidence="3" key="3">
    <citation type="submission" date="2023-02" db="EMBL/GenBank/DDBJ databases">
        <authorList>
            <person name="Sun Q."/>
            <person name="Mori K."/>
        </authorList>
    </citation>
    <scope>NUCLEOTIDE SEQUENCE</scope>
    <source>
        <strain evidence="3">NBRC 110608</strain>
    </source>
</reference>
<feature type="region of interest" description="Disordered" evidence="1">
    <location>
        <begin position="116"/>
        <end position="135"/>
    </location>
</feature>
<feature type="compositionally biased region" description="Polar residues" evidence="1">
    <location>
        <begin position="1"/>
        <end position="16"/>
    </location>
</feature>
<feature type="region of interest" description="Disordered" evidence="1">
    <location>
        <begin position="1"/>
        <end position="40"/>
    </location>
</feature>